<organism evidence="1 2">
    <name type="scientific">Eumeta variegata</name>
    <name type="common">Bagworm moth</name>
    <name type="synonym">Eumeta japonica</name>
    <dbReference type="NCBI Taxonomy" id="151549"/>
    <lineage>
        <taxon>Eukaryota</taxon>
        <taxon>Metazoa</taxon>
        <taxon>Ecdysozoa</taxon>
        <taxon>Arthropoda</taxon>
        <taxon>Hexapoda</taxon>
        <taxon>Insecta</taxon>
        <taxon>Pterygota</taxon>
        <taxon>Neoptera</taxon>
        <taxon>Endopterygota</taxon>
        <taxon>Lepidoptera</taxon>
        <taxon>Glossata</taxon>
        <taxon>Ditrysia</taxon>
        <taxon>Tineoidea</taxon>
        <taxon>Psychidae</taxon>
        <taxon>Oiketicinae</taxon>
        <taxon>Eumeta</taxon>
    </lineage>
</organism>
<name>A0A4C1Z8I9_EUMVA</name>
<sequence>MIEADKRVTNQQMRTSLGIGISLVHKIFHDYLAVRKSGDEGWIYCYNPETKRQYAQCVLTKVLLKNRNIRIHEFENVHKKDLTSNAECNAMHEQLEVIHRTLKDQTGGLNMTAISRRRSCSAAIISGSAWLRAAPHPCGALTNADVHTLFKFLN</sequence>
<gene>
    <name evidence="1" type="ORF">EVAR_25548_1</name>
</gene>
<comment type="caution">
    <text evidence="1">The sequence shown here is derived from an EMBL/GenBank/DDBJ whole genome shotgun (WGS) entry which is preliminary data.</text>
</comment>
<evidence type="ECO:0000313" key="2">
    <source>
        <dbReference type="Proteomes" id="UP000299102"/>
    </source>
</evidence>
<keyword evidence="2" id="KW-1185">Reference proteome</keyword>
<dbReference type="EMBL" id="BGZK01001594">
    <property type="protein sequence ID" value="GBP82915.1"/>
    <property type="molecule type" value="Genomic_DNA"/>
</dbReference>
<evidence type="ECO:0000313" key="1">
    <source>
        <dbReference type="EMBL" id="GBP82915.1"/>
    </source>
</evidence>
<protein>
    <recommendedName>
        <fullName evidence="3">Mariner Mos1 transposase</fullName>
    </recommendedName>
</protein>
<dbReference type="AlphaFoldDB" id="A0A4C1Z8I9"/>
<evidence type="ECO:0008006" key="3">
    <source>
        <dbReference type="Google" id="ProtNLM"/>
    </source>
</evidence>
<dbReference type="OrthoDB" id="10017160at2759"/>
<accession>A0A4C1Z8I9</accession>
<dbReference type="Proteomes" id="UP000299102">
    <property type="component" value="Unassembled WGS sequence"/>
</dbReference>
<reference evidence="1 2" key="1">
    <citation type="journal article" date="2019" name="Commun. Biol.">
        <title>The bagworm genome reveals a unique fibroin gene that provides high tensile strength.</title>
        <authorList>
            <person name="Kono N."/>
            <person name="Nakamura H."/>
            <person name="Ohtoshi R."/>
            <person name="Tomita M."/>
            <person name="Numata K."/>
            <person name="Arakawa K."/>
        </authorList>
    </citation>
    <scope>NUCLEOTIDE SEQUENCE [LARGE SCALE GENOMIC DNA]</scope>
</reference>
<proteinExistence type="predicted"/>